<keyword evidence="1" id="KW-0812">Transmembrane</keyword>
<gene>
    <name evidence="2" type="ORF">BAU18_001572</name>
</gene>
<evidence type="ECO:0000313" key="3">
    <source>
        <dbReference type="Proteomes" id="UP001429357"/>
    </source>
</evidence>
<reference evidence="3" key="1">
    <citation type="submission" date="2016-06" db="EMBL/GenBank/DDBJ databases">
        <title>Four novel species of enterococci isolated from chicken manure.</title>
        <authorList>
            <person name="Van Tyne D."/>
        </authorList>
    </citation>
    <scope>NUCLEOTIDE SEQUENCE [LARGE SCALE GENOMIC DNA]</scope>
    <source>
        <strain evidence="3">JM9A</strain>
    </source>
</reference>
<name>A0ABV0F1P8_9ENTE</name>
<reference evidence="2 3" key="2">
    <citation type="submission" date="2024-02" db="EMBL/GenBank/DDBJ databases">
        <title>The Genome Sequence of Enterococcus diestrammenae JM9A.</title>
        <authorList>
            <person name="Earl A."/>
            <person name="Manson A."/>
            <person name="Gilmore M."/>
            <person name="Sanders J."/>
            <person name="Shea T."/>
            <person name="Howe W."/>
            <person name="Livny J."/>
            <person name="Cuomo C."/>
            <person name="Neafsey D."/>
            <person name="Birren B."/>
        </authorList>
    </citation>
    <scope>NUCLEOTIDE SEQUENCE [LARGE SCALE GENOMIC DNA]</scope>
    <source>
        <strain evidence="2 3">JM9A</strain>
    </source>
</reference>
<proteinExistence type="predicted"/>
<dbReference type="EMBL" id="MAEI02000001">
    <property type="protein sequence ID" value="MEO1781979.1"/>
    <property type="molecule type" value="Genomic_DNA"/>
</dbReference>
<keyword evidence="1" id="KW-0472">Membrane</keyword>
<evidence type="ECO:0000256" key="1">
    <source>
        <dbReference type="SAM" id="Phobius"/>
    </source>
</evidence>
<protein>
    <submittedName>
        <fullName evidence="2">Uncharacterized protein</fullName>
    </submittedName>
</protein>
<evidence type="ECO:0000313" key="2">
    <source>
        <dbReference type="EMBL" id="MEO1781979.1"/>
    </source>
</evidence>
<organism evidence="2 3">
    <name type="scientific">Enterococcus diestrammenae</name>
    <dbReference type="NCBI Taxonomy" id="1155073"/>
    <lineage>
        <taxon>Bacteria</taxon>
        <taxon>Bacillati</taxon>
        <taxon>Bacillota</taxon>
        <taxon>Bacilli</taxon>
        <taxon>Lactobacillales</taxon>
        <taxon>Enterococcaceae</taxon>
        <taxon>Enterococcus</taxon>
    </lineage>
</organism>
<dbReference type="RefSeq" id="WP_161869264.1">
    <property type="nucleotide sequence ID" value="NZ_MAEI02000001.1"/>
</dbReference>
<feature type="transmembrane region" description="Helical" evidence="1">
    <location>
        <begin position="12"/>
        <end position="32"/>
    </location>
</feature>
<comment type="caution">
    <text evidence="2">The sequence shown here is derived from an EMBL/GenBank/DDBJ whole genome shotgun (WGS) entry which is preliminary data.</text>
</comment>
<sequence length="125" mass="14555">MDHYRSATGHRFLDSFFPAVGLRILVVFSYYLNRKYNLPIDEEFLSQELNLLAFKIEREDILGTEVLKEISKYPGTPEIYSNLCTEDAINRTFDFLIAVAWAENYIPVSCDENGLITWRKYSDGK</sequence>
<accession>A0ABV0F1P8</accession>
<keyword evidence="1" id="KW-1133">Transmembrane helix</keyword>
<keyword evidence="3" id="KW-1185">Reference proteome</keyword>
<dbReference type="Proteomes" id="UP001429357">
    <property type="component" value="Unassembled WGS sequence"/>
</dbReference>